<proteinExistence type="inferred from homology"/>
<reference evidence="5 6" key="1">
    <citation type="journal article" date="2016" name="Nat. Commun.">
        <title>Thousands of microbial genomes shed light on interconnected biogeochemical processes in an aquifer system.</title>
        <authorList>
            <person name="Anantharaman K."/>
            <person name="Brown C.T."/>
            <person name="Hug L.A."/>
            <person name="Sharon I."/>
            <person name="Castelle C.J."/>
            <person name="Probst A.J."/>
            <person name="Thomas B.C."/>
            <person name="Singh A."/>
            <person name="Wilkins M.J."/>
            <person name="Karaoz U."/>
            <person name="Brodie E.L."/>
            <person name="Williams K.H."/>
            <person name="Hubbard S.S."/>
            <person name="Banfield J.F."/>
        </authorList>
    </citation>
    <scope>NUCLEOTIDE SEQUENCE [LARGE SCALE GENOMIC DNA]</scope>
</reference>
<evidence type="ECO:0000259" key="4">
    <source>
        <dbReference type="Pfam" id="PF08245"/>
    </source>
</evidence>
<dbReference type="Pfam" id="PF02875">
    <property type="entry name" value="Mur_ligase_C"/>
    <property type="match status" value="1"/>
</dbReference>
<dbReference type="InterPro" id="IPR005761">
    <property type="entry name" value="UDP-N-AcMur-Glu-dNH2Pim_ligase"/>
</dbReference>
<protein>
    <recommendedName>
        <fullName evidence="7">UDP-N-acetylmuramyl-tripeptide synthetase</fullName>
    </recommendedName>
</protein>
<dbReference type="Gene3D" id="3.90.190.20">
    <property type="entry name" value="Mur ligase, C-terminal domain"/>
    <property type="match status" value="1"/>
</dbReference>
<dbReference type="PANTHER" id="PTHR23135:SF4">
    <property type="entry name" value="UDP-N-ACETYLMURAMOYL-L-ALANYL-D-GLUTAMATE--2,6-DIAMINOPIMELATE LIGASE MURE HOMOLOG, CHLOROPLASTIC"/>
    <property type="match status" value="1"/>
</dbReference>
<gene>
    <name evidence="5" type="ORF">A2954_03635</name>
</gene>
<evidence type="ECO:0000256" key="1">
    <source>
        <dbReference type="ARBA" id="ARBA00005898"/>
    </source>
</evidence>
<feature type="domain" description="Mur ligase C-terminal" evidence="3">
    <location>
        <begin position="239"/>
        <end position="365"/>
    </location>
</feature>
<comment type="subcellular location">
    <subcellularLocation>
        <location evidence="2">Cytoplasm</location>
    </subcellularLocation>
</comment>
<keyword evidence="2" id="KW-0131">Cell cycle</keyword>
<evidence type="ECO:0000313" key="5">
    <source>
        <dbReference type="EMBL" id="OGK41781.1"/>
    </source>
</evidence>
<comment type="similarity">
    <text evidence="1">Belongs to the MurCDEF family. MurE subfamily.</text>
</comment>
<dbReference type="GO" id="GO:0016881">
    <property type="term" value="F:acid-amino acid ligase activity"/>
    <property type="evidence" value="ECO:0007669"/>
    <property type="project" value="InterPro"/>
</dbReference>
<name>A0A1F7IEK3_9BACT</name>
<keyword evidence="2" id="KW-0132">Cell division</keyword>
<dbReference type="Pfam" id="PF08245">
    <property type="entry name" value="Mur_ligase_M"/>
    <property type="match status" value="1"/>
</dbReference>
<dbReference type="GO" id="GO:0008360">
    <property type="term" value="P:regulation of cell shape"/>
    <property type="evidence" value="ECO:0007669"/>
    <property type="project" value="UniProtKB-KW"/>
</dbReference>
<dbReference type="GO" id="GO:0009252">
    <property type="term" value="P:peptidoglycan biosynthetic process"/>
    <property type="evidence" value="ECO:0007669"/>
    <property type="project" value="UniProtKB-UniPathway"/>
</dbReference>
<evidence type="ECO:0000259" key="3">
    <source>
        <dbReference type="Pfam" id="PF02875"/>
    </source>
</evidence>
<evidence type="ECO:0000313" key="6">
    <source>
        <dbReference type="Proteomes" id="UP000177698"/>
    </source>
</evidence>
<dbReference type="GO" id="GO:0005524">
    <property type="term" value="F:ATP binding"/>
    <property type="evidence" value="ECO:0007669"/>
    <property type="project" value="InterPro"/>
</dbReference>
<dbReference type="PANTHER" id="PTHR23135">
    <property type="entry name" value="MUR LIGASE FAMILY MEMBER"/>
    <property type="match status" value="1"/>
</dbReference>
<dbReference type="InterPro" id="IPR036615">
    <property type="entry name" value="Mur_ligase_C_dom_sf"/>
</dbReference>
<dbReference type="NCBIfam" id="TIGR01085">
    <property type="entry name" value="murE"/>
    <property type="match status" value="1"/>
</dbReference>
<dbReference type="SUPFAM" id="SSF53623">
    <property type="entry name" value="MurD-like peptide ligases, catalytic domain"/>
    <property type="match status" value="1"/>
</dbReference>
<dbReference type="AlphaFoldDB" id="A0A1F7IEK3"/>
<comment type="pathway">
    <text evidence="2">Cell wall biogenesis; peptidoglycan biosynthesis.</text>
</comment>
<dbReference type="InterPro" id="IPR036565">
    <property type="entry name" value="Mur-like_cat_sf"/>
</dbReference>
<dbReference type="Proteomes" id="UP000177698">
    <property type="component" value="Unassembled WGS sequence"/>
</dbReference>
<keyword evidence="2" id="KW-0961">Cell wall biogenesis/degradation</keyword>
<dbReference type="EMBL" id="MGAG01000009">
    <property type="protein sequence ID" value="OGK41781.1"/>
    <property type="molecule type" value="Genomic_DNA"/>
</dbReference>
<comment type="caution">
    <text evidence="5">The sequence shown here is derived from an EMBL/GenBank/DDBJ whole genome shotgun (WGS) entry which is preliminary data.</text>
</comment>
<dbReference type="InterPro" id="IPR013221">
    <property type="entry name" value="Mur_ligase_cen"/>
</dbReference>
<keyword evidence="2" id="KW-0133">Cell shape</keyword>
<evidence type="ECO:0008006" key="7">
    <source>
        <dbReference type="Google" id="ProtNLM"/>
    </source>
</evidence>
<dbReference type="UniPathway" id="UPA00219"/>
<keyword evidence="2" id="KW-0573">Peptidoglycan synthesis</keyword>
<dbReference type="InterPro" id="IPR004101">
    <property type="entry name" value="Mur_ligase_C"/>
</dbReference>
<feature type="domain" description="Mur ligase central" evidence="4">
    <location>
        <begin position="36"/>
        <end position="193"/>
    </location>
</feature>
<dbReference type="GO" id="GO:0051301">
    <property type="term" value="P:cell division"/>
    <property type="evidence" value="ECO:0007669"/>
    <property type="project" value="UniProtKB-KW"/>
</dbReference>
<evidence type="ECO:0000256" key="2">
    <source>
        <dbReference type="RuleBase" id="RU004135"/>
    </source>
</evidence>
<organism evidence="5 6">
    <name type="scientific">Candidatus Roizmanbacteria bacterium RIFCSPLOWO2_01_FULL_37_12</name>
    <dbReference type="NCBI Taxonomy" id="1802056"/>
    <lineage>
        <taxon>Bacteria</taxon>
        <taxon>Candidatus Roizmaniibacteriota</taxon>
    </lineage>
</organism>
<accession>A0A1F7IEK3</accession>
<dbReference type="GO" id="GO:0005737">
    <property type="term" value="C:cytoplasm"/>
    <property type="evidence" value="ECO:0007669"/>
    <property type="project" value="UniProtKB-SubCell"/>
</dbReference>
<dbReference type="STRING" id="1802056.A2954_03635"/>
<dbReference type="SUPFAM" id="SSF53244">
    <property type="entry name" value="MurD-like peptide ligases, peptide-binding domain"/>
    <property type="match status" value="1"/>
</dbReference>
<dbReference type="Gene3D" id="3.40.1190.10">
    <property type="entry name" value="Mur-like, catalytic domain"/>
    <property type="match status" value="1"/>
</dbReference>
<sequence length="396" mass="45105">MEKLLQNIKNLYHLFQSIIANVYYGFPSHKLKMIGVTGTDGKTTTTHLIYHILKTSGKKVSMVSSVYANIAGKTYDIGFHVTTPDVFPLQKYLRQSVDAGDDYFVLETTSHALAQNRSSLIDYEAGVLTNITHEHLDWHKTYRNYVMAKAILLQRAKIALLNADDISFSILKKLLDKKIWTYGLKNKGDFNLDIDKKLKLNLARFNNYNYLAAYSICKLLGLKVSDILNALKTFQLPPGRLEIVVDNPFKIIIDFAHTPNALHEVLSEVKRKFIKKGNRLIHVFGSAAKRDVSKRPLMGKESNTYADKIILTEEDYRDEDPLKINNEIAQTIDKDKYEIIINRQEAIEKAVTIAKPGDVVILTGKSHEKSLCRGKKEVPWNEKQAAIDALKKYDYL</sequence>
<dbReference type="GO" id="GO:0071555">
    <property type="term" value="P:cell wall organization"/>
    <property type="evidence" value="ECO:0007669"/>
    <property type="project" value="UniProtKB-KW"/>
</dbReference>